<dbReference type="InterPro" id="IPR050137">
    <property type="entry name" value="PyrR_bifunctional"/>
</dbReference>
<dbReference type="AlphaFoldDB" id="A0AAW9SCV8"/>
<protein>
    <submittedName>
        <fullName evidence="2">Phosphoribosyltransferase family protein</fullName>
    </submittedName>
</protein>
<keyword evidence="2" id="KW-0808">Transferase</keyword>
<dbReference type="Pfam" id="PF00156">
    <property type="entry name" value="Pribosyltran"/>
    <property type="match status" value="1"/>
</dbReference>
<keyword evidence="2" id="KW-0328">Glycosyltransferase</keyword>
<proteinExistence type="predicted"/>
<dbReference type="EMBL" id="JBDKWZ010000013">
    <property type="protein sequence ID" value="MEN7550335.1"/>
    <property type="molecule type" value="Genomic_DNA"/>
</dbReference>
<dbReference type="PANTHER" id="PTHR11608:SF0">
    <property type="entry name" value="BIFUNCTIONAL PROTEIN PYRR"/>
    <property type="match status" value="1"/>
</dbReference>
<dbReference type="CDD" id="cd06223">
    <property type="entry name" value="PRTases_typeI"/>
    <property type="match status" value="1"/>
</dbReference>
<dbReference type="GO" id="GO:0016757">
    <property type="term" value="F:glycosyltransferase activity"/>
    <property type="evidence" value="ECO:0007669"/>
    <property type="project" value="UniProtKB-KW"/>
</dbReference>
<reference evidence="2 3" key="1">
    <citation type="submission" date="2024-04" db="EMBL/GenBank/DDBJ databases">
        <title>Novel genus in family Flammeovirgaceae.</title>
        <authorList>
            <person name="Nguyen T.H."/>
            <person name="Vuong T.Q."/>
            <person name="Le H."/>
            <person name="Kim S.-G."/>
        </authorList>
    </citation>
    <scope>NUCLEOTIDE SEQUENCE [LARGE SCALE GENOMIC DNA]</scope>
    <source>
        <strain evidence="2 3">JCM 23209</strain>
    </source>
</reference>
<dbReference type="RefSeq" id="WP_346823117.1">
    <property type="nucleotide sequence ID" value="NZ_JBDKWZ010000013.1"/>
</dbReference>
<sequence length="171" mass="19471">MSPIAIPENKILSQKQTQQKVKRIAYEIYEQNFEESSLVIAGIWQTGYNLAQLIAQELENISPLKVQLVKIQLDKNANTQPEVSLDIALENIRQHAVIVVDDVLNTGKTLAHSLRPFFNLPLPKLQVAVLVDRSHRKFPVSADYVGYELSTTINEHVEVRLTEEDFAVYLY</sequence>
<keyword evidence="3" id="KW-1185">Reference proteome</keyword>
<dbReference type="Gene3D" id="3.40.50.2020">
    <property type="match status" value="1"/>
</dbReference>
<evidence type="ECO:0000313" key="2">
    <source>
        <dbReference type="EMBL" id="MEN7550335.1"/>
    </source>
</evidence>
<dbReference type="InterPro" id="IPR029057">
    <property type="entry name" value="PRTase-like"/>
</dbReference>
<dbReference type="InterPro" id="IPR000836">
    <property type="entry name" value="PRTase_dom"/>
</dbReference>
<name>A0AAW9SCV8_9BACT</name>
<dbReference type="SUPFAM" id="SSF53271">
    <property type="entry name" value="PRTase-like"/>
    <property type="match status" value="1"/>
</dbReference>
<dbReference type="PANTHER" id="PTHR11608">
    <property type="entry name" value="BIFUNCTIONAL PROTEIN PYRR"/>
    <property type="match status" value="1"/>
</dbReference>
<evidence type="ECO:0000313" key="3">
    <source>
        <dbReference type="Proteomes" id="UP001403385"/>
    </source>
</evidence>
<comment type="caution">
    <text evidence="2">The sequence shown here is derived from an EMBL/GenBank/DDBJ whole genome shotgun (WGS) entry which is preliminary data.</text>
</comment>
<feature type="domain" description="Phosphoribosyltransferase" evidence="1">
    <location>
        <begin position="11"/>
        <end position="162"/>
    </location>
</feature>
<organism evidence="2 3">
    <name type="scientific">Rapidithrix thailandica</name>
    <dbReference type="NCBI Taxonomy" id="413964"/>
    <lineage>
        <taxon>Bacteria</taxon>
        <taxon>Pseudomonadati</taxon>
        <taxon>Bacteroidota</taxon>
        <taxon>Cytophagia</taxon>
        <taxon>Cytophagales</taxon>
        <taxon>Flammeovirgaceae</taxon>
        <taxon>Rapidithrix</taxon>
    </lineage>
</organism>
<evidence type="ECO:0000259" key="1">
    <source>
        <dbReference type="Pfam" id="PF00156"/>
    </source>
</evidence>
<accession>A0AAW9SCV8</accession>
<dbReference type="Proteomes" id="UP001403385">
    <property type="component" value="Unassembled WGS sequence"/>
</dbReference>
<gene>
    <name evidence="2" type="ORF">AAG747_20620</name>
</gene>